<dbReference type="Proteomes" id="UP001489004">
    <property type="component" value="Unassembled WGS sequence"/>
</dbReference>
<feature type="domain" description="Exocyst complex component Sec10-like alpha-helical bundle" evidence="6">
    <location>
        <begin position="445"/>
        <end position="774"/>
    </location>
</feature>
<keyword evidence="2" id="KW-0813">Transport</keyword>
<evidence type="ECO:0008006" key="10">
    <source>
        <dbReference type="Google" id="ProtNLM"/>
    </source>
</evidence>
<evidence type="ECO:0000256" key="4">
    <source>
        <dbReference type="ARBA" id="ARBA00023054"/>
    </source>
</evidence>
<evidence type="ECO:0000313" key="8">
    <source>
        <dbReference type="EMBL" id="KAK9823591.1"/>
    </source>
</evidence>
<reference evidence="8 9" key="1">
    <citation type="journal article" date="2024" name="Nat. Commun.">
        <title>Phylogenomics reveals the evolutionary origins of lichenization in chlorophyte algae.</title>
        <authorList>
            <person name="Puginier C."/>
            <person name="Libourel C."/>
            <person name="Otte J."/>
            <person name="Skaloud P."/>
            <person name="Haon M."/>
            <person name="Grisel S."/>
            <person name="Petersen M."/>
            <person name="Berrin J.G."/>
            <person name="Delaux P.M."/>
            <person name="Dal Grande F."/>
            <person name="Keller J."/>
        </authorList>
    </citation>
    <scope>NUCLEOTIDE SEQUENCE [LARGE SCALE GENOMIC DNA]</scope>
    <source>
        <strain evidence="8 9">SAG 2043</strain>
    </source>
</reference>
<sequence length="785" mass="85955">MSAQPLVQLDTFKGEHFKVSDLVSTLSQQVLDQHVHNKAKAAPPSKAAAPRTVQQTASVDSLALLDQLLAQFERAEKEMSKLQAEVDQRVDVLQREVADEEENFQMQVEILEAGLEETQQSFQELDGQMGHVGQASTRIGDRLQSSEGFRKRAIEAIKVIQYMQEFAEITDFSQLSELFQDDDRLAEAAAMTRQILVLGLELTSAKERVGLGDEQQARHSGTSAHKGTIEHAVQQLEAYRNVLENRVVSHFDAAVSQGDLGIMAECARIMAEFKRGEMSLVQRYISTRAMFIDVKELAFGGGGKVTDTSSAITAMRALNALYKSILQTVKDEAVIMEQVFPSPGAALALLVQRVFEQRVQSALDRMLEAPMASGAPEAVQQYLKLLAEAYKRTVTLADNLQEVVGDAANVSEYTDVVFSEALGDYPRLELQWLQQLYESKAAQSHGMSIETVAQYFLWNHEAVERCCVLSPAASCASNVRQLFHSSTVDRASTGCLLEQVASHVTGGLAAGLEACTRASAAPYTVAVAGSTLRSAISKAAFTVTQEGLGKVLEAIGVATAIIKLLQQHYTKSIEPAVDDVLAESVSCSTGMAALIRAVEERVLATLQSALNAFFAQVDRTLASEQKRIDFRPPEDLPPPLDRPTDACLLVTALLTVLMRTAQQNLQASNLVAFNAEVGRRTHALILAHMQRYSYSPTGALRWKCDVTEYAECMRAMHIPAIDERFEEVAALTNMLVVAPDSLLGLVDGSLRISHQQALKYIKLREDFKTARVDEGLSLAVMFASD</sequence>
<proteinExistence type="inferred from homology"/>
<dbReference type="Pfam" id="PF20667">
    <property type="entry name" value="Sec10_N"/>
    <property type="match status" value="1"/>
</dbReference>
<evidence type="ECO:0000256" key="3">
    <source>
        <dbReference type="ARBA" id="ARBA00022483"/>
    </source>
</evidence>
<dbReference type="InterPro" id="IPR048625">
    <property type="entry name" value="Sec10_N"/>
</dbReference>
<name>A0AAW1QQ36_9CHLO</name>
<dbReference type="PANTHER" id="PTHR12100">
    <property type="entry name" value="SEC10"/>
    <property type="match status" value="1"/>
</dbReference>
<dbReference type="Pfam" id="PF07393">
    <property type="entry name" value="Sec10_HB"/>
    <property type="match status" value="2"/>
</dbReference>
<feature type="coiled-coil region" evidence="5">
    <location>
        <begin position="65"/>
        <end position="103"/>
    </location>
</feature>
<dbReference type="GO" id="GO:0000145">
    <property type="term" value="C:exocyst"/>
    <property type="evidence" value="ECO:0007669"/>
    <property type="project" value="TreeGrafter"/>
</dbReference>
<evidence type="ECO:0000256" key="5">
    <source>
        <dbReference type="SAM" id="Coils"/>
    </source>
</evidence>
<feature type="domain" description="Exocyst complex component Sec10-like alpha-helical bundle" evidence="6">
    <location>
        <begin position="188"/>
        <end position="441"/>
    </location>
</feature>
<evidence type="ECO:0000256" key="1">
    <source>
        <dbReference type="ARBA" id="ARBA00006572"/>
    </source>
</evidence>
<dbReference type="GO" id="GO:0006893">
    <property type="term" value="P:Golgi to plasma membrane transport"/>
    <property type="evidence" value="ECO:0007669"/>
    <property type="project" value="TreeGrafter"/>
</dbReference>
<comment type="similarity">
    <text evidence="1">Belongs to the SEC10 family.</text>
</comment>
<dbReference type="InterPro" id="IPR048627">
    <property type="entry name" value="Sec10_HB"/>
</dbReference>
<dbReference type="EMBL" id="JALJOR010000002">
    <property type="protein sequence ID" value="KAK9823591.1"/>
    <property type="molecule type" value="Genomic_DNA"/>
</dbReference>
<comment type="caution">
    <text evidence="8">The sequence shown here is derived from an EMBL/GenBank/DDBJ whole genome shotgun (WGS) entry which is preliminary data.</text>
</comment>
<feature type="domain" description="Exocyst complex component Sec10 N-terminal" evidence="7">
    <location>
        <begin position="66"/>
        <end position="181"/>
    </location>
</feature>
<evidence type="ECO:0000259" key="6">
    <source>
        <dbReference type="Pfam" id="PF07393"/>
    </source>
</evidence>
<evidence type="ECO:0000313" key="9">
    <source>
        <dbReference type="Proteomes" id="UP001489004"/>
    </source>
</evidence>
<keyword evidence="9" id="KW-1185">Reference proteome</keyword>
<dbReference type="GO" id="GO:0006887">
    <property type="term" value="P:exocytosis"/>
    <property type="evidence" value="ECO:0007669"/>
    <property type="project" value="UniProtKB-KW"/>
</dbReference>
<dbReference type="PANTHER" id="PTHR12100:SF0">
    <property type="entry name" value="EXOCYST COMPLEX COMPONENT 5"/>
    <property type="match status" value="1"/>
</dbReference>
<organism evidence="8 9">
    <name type="scientific">[Myrmecia] bisecta</name>
    <dbReference type="NCBI Taxonomy" id="41462"/>
    <lineage>
        <taxon>Eukaryota</taxon>
        <taxon>Viridiplantae</taxon>
        <taxon>Chlorophyta</taxon>
        <taxon>core chlorophytes</taxon>
        <taxon>Trebouxiophyceae</taxon>
        <taxon>Trebouxiales</taxon>
        <taxon>Trebouxiaceae</taxon>
        <taxon>Myrmecia</taxon>
    </lineage>
</organism>
<protein>
    <recommendedName>
        <fullName evidence="10">Exocyst complex component Sec10</fullName>
    </recommendedName>
</protein>
<accession>A0AAW1QQ36</accession>
<dbReference type="AlphaFoldDB" id="A0AAW1QQ36"/>
<evidence type="ECO:0000256" key="2">
    <source>
        <dbReference type="ARBA" id="ARBA00022448"/>
    </source>
</evidence>
<evidence type="ECO:0000259" key="7">
    <source>
        <dbReference type="Pfam" id="PF20667"/>
    </source>
</evidence>
<keyword evidence="3" id="KW-0268">Exocytosis</keyword>
<keyword evidence="4 5" id="KW-0175">Coiled coil</keyword>
<dbReference type="InterPro" id="IPR009976">
    <property type="entry name" value="Sec10-like"/>
</dbReference>
<gene>
    <name evidence="8" type="ORF">WJX72_004079</name>
</gene>